<evidence type="ECO:0000313" key="2">
    <source>
        <dbReference type="Proteomes" id="UP001217089"/>
    </source>
</evidence>
<proteinExistence type="predicted"/>
<dbReference type="EMBL" id="JARBDR010000657">
    <property type="protein sequence ID" value="KAJ8309410.1"/>
    <property type="molecule type" value="Genomic_DNA"/>
</dbReference>
<keyword evidence="2" id="KW-1185">Reference proteome</keyword>
<organism evidence="1 2">
    <name type="scientific">Tegillarca granosa</name>
    <name type="common">Malaysian cockle</name>
    <name type="synonym">Anadara granosa</name>
    <dbReference type="NCBI Taxonomy" id="220873"/>
    <lineage>
        <taxon>Eukaryota</taxon>
        <taxon>Metazoa</taxon>
        <taxon>Spiralia</taxon>
        <taxon>Lophotrochozoa</taxon>
        <taxon>Mollusca</taxon>
        <taxon>Bivalvia</taxon>
        <taxon>Autobranchia</taxon>
        <taxon>Pteriomorphia</taxon>
        <taxon>Arcoida</taxon>
        <taxon>Arcoidea</taxon>
        <taxon>Arcidae</taxon>
        <taxon>Tegillarca</taxon>
    </lineage>
</organism>
<reference evidence="1 2" key="1">
    <citation type="submission" date="2022-12" db="EMBL/GenBank/DDBJ databases">
        <title>Chromosome-level genome of Tegillarca granosa.</title>
        <authorList>
            <person name="Kim J."/>
        </authorList>
    </citation>
    <scope>NUCLEOTIDE SEQUENCE [LARGE SCALE GENOMIC DNA]</scope>
    <source>
        <strain evidence="1">Teg-2019</strain>
        <tissue evidence="1">Adductor muscle</tissue>
    </source>
</reference>
<name>A0ABQ9EW32_TEGGR</name>
<gene>
    <name evidence="1" type="ORF">KUTeg_014284</name>
</gene>
<evidence type="ECO:0000313" key="1">
    <source>
        <dbReference type="EMBL" id="KAJ8309410.1"/>
    </source>
</evidence>
<sequence>MVRYTANARNTVIEYPIFSPLSAGRTKTNTFRRDKNTTGTRMVIKKKSGFLLRLTITSDEVLVQSTNFMGHIWSSNGKYLIYTSHFVSKTTYGFQCVKLEITNILNNRGFQSDAEELIIRSSRLFLQTR</sequence>
<comment type="caution">
    <text evidence="1">The sequence shown here is derived from an EMBL/GenBank/DDBJ whole genome shotgun (WGS) entry which is preliminary data.</text>
</comment>
<protein>
    <submittedName>
        <fullName evidence="1">Uncharacterized protein</fullName>
    </submittedName>
</protein>
<accession>A0ABQ9EW32</accession>
<dbReference type="Proteomes" id="UP001217089">
    <property type="component" value="Unassembled WGS sequence"/>
</dbReference>